<proteinExistence type="predicted"/>
<evidence type="ECO:0000313" key="2">
    <source>
        <dbReference type="EMBL" id="ASY10048.1"/>
    </source>
</evidence>
<gene>
    <name evidence="2" type="ORF">A1s21148_00420</name>
</gene>
<feature type="signal peptide" evidence="1">
    <location>
        <begin position="1"/>
        <end position="30"/>
    </location>
</feature>
<protein>
    <submittedName>
        <fullName evidence="2">Uncharacterized protein</fullName>
    </submittedName>
</protein>
<name>A0AAC9YR65_9ACTN</name>
<accession>A0AAC9YR65</accession>
<evidence type="ECO:0000313" key="3">
    <source>
        <dbReference type="Proteomes" id="UP000217144"/>
    </source>
</evidence>
<dbReference type="AlphaFoldDB" id="A0AAC9YR65"/>
<dbReference type="Proteomes" id="UP000217144">
    <property type="component" value="Chromosome"/>
</dbReference>
<keyword evidence="1" id="KW-0732">Signal</keyword>
<dbReference type="EMBL" id="CP016769">
    <property type="protein sequence ID" value="ASY10048.1"/>
    <property type="molecule type" value="Genomic_DNA"/>
</dbReference>
<feature type="chain" id="PRO_5042039346" evidence="1">
    <location>
        <begin position="31"/>
        <end position="639"/>
    </location>
</feature>
<dbReference type="KEGG" id="plan:A1s21148_00420"/>
<organism evidence="2 3">
    <name type="scientific">Candidatus Planktophila lacus</name>
    <dbReference type="NCBI Taxonomy" id="1884913"/>
    <lineage>
        <taxon>Bacteria</taxon>
        <taxon>Bacillati</taxon>
        <taxon>Actinomycetota</taxon>
        <taxon>Actinomycetes</taxon>
        <taxon>Candidatus Nanopelagicales</taxon>
        <taxon>Candidatus Nanopelagicaceae</taxon>
        <taxon>Candidatus Planktophila</taxon>
    </lineage>
</organism>
<keyword evidence="3" id="KW-1185">Reference proteome</keyword>
<reference evidence="2 3" key="1">
    <citation type="submission" date="2016-07" db="EMBL/GenBank/DDBJ databases">
        <title>High microdiversification within the ubiquitous acI lineage of Actinobacteria.</title>
        <authorList>
            <person name="Neuenschwander S.M."/>
            <person name="Salcher M."/>
            <person name="Ghai R."/>
            <person name="Pernthaler J."/>
        </authorList>
    </citation>
    <scope>NUCLEOTIDE SEQUENCE [LARGE SCALE GENOMIC DNA]</scope>
    <source>
        <strain evidence="2">MMS-21-148</strain>
    </source>
</reference>
<dbReference type="RefSeq" id="WP_095670536.1">
    <property type="nucleotide sequence ID" value="NZ_CP016769.1"/>
</dbReference>
<sequence length="639" mass="62999">MSTKTTFKRIALVTVAAMGFGVMSVVPSTAATSADTLTLSSATASMKDSETSTATTATLAFYGALASDSMSVTAYVTSSPAGSTAVPQLTLAETSNAFVDTVAMTAAQGLVGDDLAQLAYVAPSEAVKYVSAKFKINMVASTGSQDAGVKVGTYVLTLVPAVTAGGGLKNASNATLTITVTADPLTDTVATSATSIITTSADTTVASDATVTAVKTAKTAATSAISAASNQVAYIKVTLKNASAVTTTGESYTAIVKSGPGLLGSGAITNTYATKSTLSGTADARGRAIAVAAGDAVAVYGDGSSGVSTIEIQSKAGVVLATETITFFGDATTATATVEKAVIGVSAQGADAVLVKLADAAGTNIMTTPVTFYVTSSDTTKISGNYTSQSVAYDTTEKGYLVDLTAVAAGTASITIGTKSSATATTGVNAAAVSVRVGGGATALDDIKVAFDKTSYLPGELAVISVTPVDKDGLVLADGETYTVFATGGIVAPVQLGGGSATITGTQLTGSGLGLTSGVQTFKIYMPAYQGTFTFKYTTGTFATTAKSAVAKTVSADVVAADGGAAAAAAEEATAAANDATDAALSAAEAAEAATAMAQEAVDAVAELSAQVTQLISALRAQITTLTNLVVKIQKKVKA</sequence>
<evidence type="ECO:0000256" key="1">
    <source>
        <dbReference type="SAM" id="SignalP"/>
    </source>
</evidence>